<dbReference type="EMBL" id="BJHW01000001">
    <property type="protein sequence ID" value="GDY50673.1"/>
    <property type="molecule type" value="Genomic_DNA"/>
</dbReference>
<dbReference type="Proteomes" id="UP000301309">
    <property type="component" value="Unassembled WGS sequence"/>
</dbReference>
<proteinExistence type="inferred from homology"/>
<comment type="similarity">
    <text evidence="1">Belongs to the DapA family.</text>
</comment>
<evidence type="ECO:0000313" key="4">
    <source>
        <dbReference type="EMBL" id="GDY50673.1"/>
    </source>
</evidence>
<organism evidence="4 5">
    <name type="scientific">Streptomyces violaceusniger</name>
    <dbReference type="NCBI Taxonomy" id="68280"/>
    <lineage>
        <taxon>Bacteria</taxon>
        <taxon>Bacillati</taxon>
        <taxon>Actinomycetota</taxon>
        <taxon>Actinomycetes</taxon>
        <taxon>Kitasatosporales</taxon>
        <taxon>Streptomycetaceae</taxon>
        <taxon>Streptomyces</taxon>
        <taxon>Streptomyces violaceusniger group</taxon>
    </lineage>
</organism>
<feature type="compositionally biased region" description="Basic residues" evidence="3">
    <location>
        <begin position="346"/>
        <end position="357"/>
    </location>
</feature>
<accession>A0A4D4KY18</accession>
<feature type="compositionally biased region" description="Gly residues" evidence="3">
    <location>
        <begin position="423"/>
        <end position="433"/>
    </location>
</feature>
<evidence type="ECO:0000256" key="2">
    <source>
        <dbReference type="ARBA" id="ARBA00023239"/>
    </source>
</evidence>
<reference evidence="4 5" key="1">
    <citation type="journal article" date="2020" name="Int. J. Syst. Evol. Microbiol.">
        <title>Reclassification of Streptomyces castelarensis and Streptomyces sporoclivatus as later heterotypic synonyms of Streptomyces antimycoticus.</title>
        <authorList>
            <person name="Komaki H."/>
            <person name="Tamura T."/>
        </authorList>
    </citation>
    <scope>NUCLEOTIDE SEQUENCE [LARGE SCALE GENOMIC DNA]</scope>
    <source>
        <strain evidence="4 5">NBRC 13459</strain>
    </source>
</reference>
<feature type="compositionally biased region" description="Gly residues" evidence="3">
    <location>
        <begin position="328"/>
        <end position="343"/>
    </location>
</feature>
<evidence type="ECO:0000256" key="1">
    <source>
        <dbReference type="ARBA" id="ARBA00007592"/>
    </source>
</evidence>
<evidence type="ECO:0008006" key="6">
    <source>
        <dbReference type="Google" id="ProtNLM"/>
    </source>
</evidence>
<keyword evidence="2" id="KW-0456">Lyase</keyword>
<dbReference type="InterPro" id="IPR013785">
    <property type="entry name" value="Aldolase_TIM"/>
</dbReference>
<protein>
    <recommendedName>
        <fullName evidence="6">Dihydrodipicolinate synthase family protein</fullName>
    </recommendedName>
</protein>
<evidence type="ECO:0000256" key="3">
    <source>
        <dbReference type="SAM" id="MobiDB-lite"/>
    </source>
</evidence>
<dbReference type="PANTHER" id="PTHR12128:SF66">
    <property type="entry name" value="4-HYDROXY-2-OXOGLUTARATE ALDOLASE, MITOCHONDRIAL"/>
    <property type="match status" value="1"/>
</dbReference>
<gene>
    <name evidence="4" type="ORF">SVIO_012960</name>
</gene>
<feature type="compositionally biased region" description="Basic residues" evidence="3">
    <location>
        <begin position="316"/>
        <end position="327"/>
    </location>
</feature>
<dbReference type="CDD" id="cd00408">
    <property type="entry name" value="DHDPS-like"/>
    <property type="match status" value="1"/>
</dbReference>
<dbReference type="SMART" id="SM01130">
    <property type="entry name" value="DHDPS"/>
    <property type="match status" value="1"/>
</dbReference>
<dbReference type="AlphaFoldDB" id="A0A4D4KY18"/>
<evidence type="ECO:0000313" key="5">
    <source>
        <dbReference type="Proteomes" id="UP000301309"/>
    </source>
</evidence>
<feature type="compositionally biased region" description="Basic residues" evidence="3">
    <location>
        <begin position="365"/>
        <end position="411"/>
    </location>
</feature>
<dbReference type="GO" id="GO:0008840">
    <property type="term" value="F:4-hydroxy-tetrahydrodipicolinate synthase activity"/>
    <property type="evidence" value="ECO:0007669"/>
    <property type="project" value="TreeGrafter"/>
</dbReference>
<dbReference type="PANTHER" id="PTHR12128">
    <property type="entry name" value="DIHYDRODIPICOLINATE SYNTHASE"/>
    <property type="match status" value="1"/>
</dbReference>
<dbReference type="Gene3D" id="3.20.20.70">
    <property type="entry name" value="Aldolase class I"/>
    <property type="match status" value="1"/>
</dbReference>
<keyword evidence="5" id="KW-1185">Reference proteome</keyword>
<dbReference type="SUPFAM" id="SSF51569">
    <property type="entry name" value="Aldolase"/>
    <property type="match status" value="1"/>
</dbReference>
<dbReference type="GO" id="GO:0005829">
    <property type="term" value="C:cytosol"/>
    <property type="evidence" value="ECO:0007669"/>
    <property type="project" value="TreeGrafter"/>
</dbReference>
<dbReference type="InterPro" id="IPR002220">
    <property type="entry name" value="DapA-like"/>
</dbReference>
<dbReference type="PRINTS" id="PR00146">
    <property type="entry name" value="DHPICSNTHASE"/>
</dbReference>
<feature type="region of interest" description="Disordered" evidence="3">
    <location>
        <begin position="279"/>
        <end position="433"/>
    </location>
</feature>
<dbReference type="Pfam" id="PF00701">
    <property type="entry name" value="DHDPS"/>
    <property type="match status" value="1"/>
</dbReference>
<sequence>MSIPPQPLPPGVWGVVATPFAGSTLDVDESALARLVEHYAELGVTGLTVLGVFGEAAQLSRPERRAVLEVVRDSVELPLVVGATGLSTAPVVEEAELIGEVLGDRVAGLMTQVNSPRPETVTAHFNAVHEATGLGLVIQDYPAASGVAIRPGDLATVVRRVPSAVAVKAEAPPTPAVIGLLAERTDIPVFGGLGGLGLLDELAAGAAGAMTGFSAPEGLIACVDAHRSGGYEAAREAYLPYLPLVNFEAQAGIGLALRKEALRQRGLIMEAGVRPPARALPESLVPSSSGISPRCPRPSAYRKGHADGSGADGTYRRGRRVHRRARPRGGGGAGRRGDTGGGLRQARGRRQGSGRRAARSDRCRGGPHRAGRPAHPHGRGVRGVRARGHPRPQRSRPRTRPGGGRGRHRAGRGGGESAARAGAPGGGRAARDA</sequence>
<name>A0A4D4KY18_STRVO</name>
<comment type="caution">
    <text evidence="4">The sequence shown here is derived from an EMBL/GenBank/DDBJ whole genome shotgun (WGS) entry which is preliminary data.</text>
</comment>